<dbReference type="Pfam" id="PF26324">
    <property type="entry name" value="HopBF1_kinase"/>
    <property type="match status" value="1"/>
</dbReference>
<dbReference type="Proteomes" id="UP000010475">
    <property type="component" value="Chromosome"/>
</dbReference>
<dbReference type="InterPro" id="IPR054555">
    <property type="entry name" value="T3SS_HopBF1-like"/>
</dbReference>
<keyword evidence="3" id="KW-1185">Reference proteome</keyword>
<organism evidence="2 3">
    <name type="scientific">Cylindrospermum stagnale PCC 7417</name>
    <dbReference type="NCBI Taxonomy" id="56107"/>
    <lineage>
        <taxon>Bacteria</taxon>
        <taxon>Bacillati</taxon>
        <taxon>Cyanobacteriota</taxon>
        <taxon>Cyanophyceae</taxon>
        <taxon>Nostocales</taxon>
        <taxon>Nostocaceae</taxon>
        <taxon>Cylindrospermum</taxon>
    </lineage>
</organism>
<evidence type="ECO:0000259" key="1">
    <source>
        <dbReference type="Pfam" id="PF26324"/>
    </source>
</evidence>
<dbReference type="AlphaFoldDB" id="K9WZF5"/>
<dbReference type="OrthoDB" id="9958564at2"/>
<sequence>MVEDPNLLIKPAGSRLQKEATAMLELEKLDIPTVYVGKSVLESGEHILLLEKIEGAVGSKSIIGRAKTPLTPPQNIDIITQRTIDDLEDIYQKLQKANANVGDFPFVIRRSDGAVFLNDPTSFNIRKQGPKGDIENIIGRFRKILREKK</sequence>
<dbReference type="KEGG" id="csg:Cylst_3423"/>
<dbReference type="EMBL" id="CP003642">
    <property type="protein sequence ID" value="AFZ25573.1"/>
    <property type="molecule type" value="Genomic_DNA"/>
</dbReference>
<proteinExistence type="predicted"/>
<name>K9WZF5_9NOST</name>
<feature type="domain" description="Type III secretion system effector HopBF1-like" evidence="1">
    <location>
        <begin position="13"/>
        <end position="129"/>
    </location>
</feature>
<evidence type="ECO:0000313" key="2">
    <source>
        <dbReference type="EMBL" id="AFZ25573.1"/>
    </source>
</evidence>
<dbReference type="STRING" id="56107.Cylst_3423"/>
<gene>
    <name evidence="2" type="ORF">Cylst_3423</name>
</gene>
<evidence type="ECO:0000313" key="3">
    <source>
        <dbReference type="Proteomes" id="UP000010475"/>
    </source>
</evidence>
<dbReference type="HOGENOM" id="CLU_1746606_0_0_3"/>
<protein>
    <recommendedName>
        <fullName evidence="1">Type III secretion system effector HopBF1-like domain-containing protein</fullName>
    </recommendedName>
</protein>
<reference evidence="2 3" key="1">
    <citation type="submission" date="2012-06" db="EMBL/GenBank/DDBJ databases">
        <title>Finished chromosome of genome of Cylindrospermum stagnale PCC 7417.</title>
        <authorList>
            <consortium name="US DOE Joint Genome Institute"/>
            <person name="Gugger M."/>
            <person name="Coursin T."/>
            <person name="Rippka R."/>
            <person name="Tandeau De Marsac N."/>
            <person name="Huntemann M."/>
            <person name="Wei C.-L."/>
            <person name="Han J."/>
            <person name="Detter J.C."/>
            <person name="Han C."/>
            <person name="Tapia R."/>
            <person name="Chen A."/>
            <person name="Kyrpides N."/>
            <person name="Mavromatis K."/>
            <person name="Markowitz V."/>
            <person name="Szeto E."/>
            <person name="Ivanova N."/>
            <person name="Pagani I."/>
            <person name="Pati A."/>
            <person name="Goodwin L."/>
            <person name="Nordberg H.P."/>
            <person name="Cantor M.N."/>
            <person name="Hua S.X."/>
            <person name="Woyke T."/>
            <person name="Kerfeld C.A."/>
        </authorList>
    </citation>
    <scope>NUCLEOTIDE SEQUENCE [LARGE SCALE GENOMIC DNA]</scope>
    <source>
        <strain evidence="2 3">PCC 7417</strain>
    </source>
</reference>
<accession>K9WZF5</accession>
<dbReference type="RefSeq" id="WP_015208821.1">
    <property type="nucleotide sequence ID" value="NC_019757.1"/>
</dbReference>